<protein>
    <submittedName>
        <fullName evidence="1">Uncharacterized protein</fullName>
    </submittedName>
</protein>
<accession>A0A1Y5I285</accession>
<organism evidence="1">
    <name type="scientific">Ostreococcus tauri</name>
    <name type="common">Marine green alga</name>
    <dbReference type="NCBI Taxonomy" id="70448"/>
    <lineage>
        <taxon>Eukaryota</taxon>
        <taxon>Viridiplantae</taxon>
        <taxon>Chlorophyta</taxon>
        <taxon>Mamiellophyceae</taxon>
        <taxon>Mamiellales</taxon>
        <taxon>Bathycoccaceae</taxon>
        <taxon>Ostreococcus</taxon>
    </lineage>
</organism>
<dbReference type="Proteomes" id="UP000195557">
    <property type="component" value="Unassembled WGS sequence"/>
</dbReference>
<proteinExistence type="predicted"/>
<name>A0A1Y5I285_OSTTA</name>
<reference evidence="1" key="1">
    <citation type="submission" date="2017-04" db="EMBL/GenBank/DDBJ databases">
        <title>Population genomics of picophytoplankton unveils novel chromosome hypervariability.</title>
        <authorList>
            <consortium name="DOE Joint Genome Institute"/>
            <person name="Blanc-Mathieu R."/>
            <person name="Krasovec M."/>
            <person name="Hebrard M."/>
            <person name="Yau S."/>
            <person name="Desgranges E."/>
            <person name="Martin J."/>
            <person name="Schackwitz W."/>
            <person name="Kuo A."/>
            <person name="Salin G."/>
            <person name="Donnadieu C."/>
            <person name="Desdevises Y."/>
            <person name="Sanchez-Ferandin S."/>
            <person name="Moreau H."/>
            <person name="Rivals E."/>
            <person name="Grigoriev I.V."/>
            <person name="Grimsley N."/>
            <person name="Eyre-Walker A."/>
            <person name="Piganeau G."/>
        </authorList>
    </citation>
    <scope>NUCLEOTIDE SEQUENCE [LARGE SCALE GENOMIC DNA]</scope>
    <source>
        <strain evidence="1">RCC 1115</strain>
    </source>
</reference>
<evidence type="ECO:0000313" key="1">
    <source>
        <dbReference type="EMBL" id="OUS42837.1"/>
    </source>
</evidence>
<sequence>MATLHRVVVAPAVRCRHRAVDVRAKAGGDASAGVQGGVTKRRCDLCLGEGRTLCPECNDVSAIGWTIDGNAQRCDRKGYVPVMSGGVFGFGAKKTGEERCGKCNASGAKGGKSASPGRVACPRCKGNKFLLFRSADWR</sequence>
<gene>
    <name evidence="1" type="ORF">BE221DRAFT_187576</name>
</gene>
<dbReference type="AlphaFoldDB" id="A0A1Y5I285"/>
<dbReference type="EMBL" id="KZ155838">
    <property type="protein sequence ID" value="OUS42837.1"/>
    <property type="molecule type" value="Genomic_DNA"/>
</dbReference>